<dbReference type="AlphaFoldDB" id="S4Y8G7"/>
<dbReference type="InterPro" id="IPR043504">
    <property type="entry name" value="Peptidase_S1_PA_chymotrypsin"/>
</dbReference>
<evidence type="ECO:0000313" key="4">
    <source>
        <dbReference type="EMBL" id="AGP39158.1"/>
    </source>
</evidence>
<dbReference type="Gene3D" id="2.120.10.70">
    <property type="entry name" value="Fucose-specific lectin"/>
    <property type="match status" value="2"/>
</dbReference>
<feature type="domain" description="Rhodanese" evidence="2">
    <location>
        <begin position="334"/>
        <end position="352"/>
    </location>
</feature>
<evidence type="ECO:0000259" key="2">
    <source>
        <dbReference type="PROSITE" id="PS50206"/>
    </source>
</evidence>
<dbReference type="Gene3D" id="2.40.10.10">
    <property type="entry name" value="Trypsin-like serine proteases"/>
    <property type="match status" value="2"/>
</dbReference>
<dbReference type="InterPro" id="IPR009003">
    <property type="entry name" value="Peptidase_S1_PA"/>
</dbReference>
<dbReference type="PANTHER" id="PTHR15462:SF8">
    <property type="entry name" value="SERINE PROTEASE"/>
    <property type="match status" value="1"/>
</dbReference>
<dbReference type="GO" id="GO:0006508">
    <property type="term" value="P:proteolysis"/>
    <property type="evidence" value="ECO:0007669"/>
    <property type="project" value="InterPro"/>
</dbReference>
<dbReference type="STRING" id="1254432.SCE1572_34560"/>
<proteinExistence type="predicted"/>
<name>S4Y8G7_SORCE</name>
<dbReference type="KEGG" id="scu:SCE1572_34560"/>
<dbReference type="InterPro" id="IPR018114">
    <property type="entry name" value="TRYPSIN_HIS"/>
</dbReference>
<dbReference type="InterPro" id="IPR007132">
    <property type="entry name" value="DUF346"/>
</dbReference>
<feature type="domain" description="Rhodanese" evidence="2">
    <location>
        <begin position="554"/>
        <end position="572"/>
    </location>
</feature>
<dbReference type="EMBL" id="CP003969">
    <property type="protein sequence ID" value="AGP39158.1"/>
    <property type="molecule type" value="Genomic_DNA"/>
</dbReference>
<dbReference type="CDD" id="cd22954">
    <property type="entry name" value="PLL_lectin"/>
    <property type="match status" value="1"/>
</dbReference>
<accession>S4Y8G7</accession>
<dbReference type="PROSITE" id="PS00134">
    <property type="entry name" value="TRYPSIN_HIS"/>
    <property type="match status" value="1"/>
</dbReference>
<gene>
    <name evidence="4" type="ORF">SCE1572_34560</name>
</gene>
<evidence type="ECO:0000313" key="5">
    <source>
        <dbReference type="Proteomes" id="UP000014803"/>
    </source>
</evidence>
<dbReference type="Proteomes" id="UP000014803">
    <property type="component" value="Chromosome"/>
</dbReference>
<dbReference type="PATRIC" id="fig|1254432.3.peg.7830"/>
<organism evidence="4 5">
    <name type="scientific">Sorangium cellulosum So0157-2</name>
    <dbReference type="NCBI Taxonomy" id="1254432"/>
    <lineage>
        <taxon>Bacteria</taxon>
        <taxon>Pseudomonadati</taxon>
        <taxon>Myxococcota</taxon>
        <taxon>Polyangia</taxon>
        <taxon>Polyangiales</taxon>
        <taxon>Polyangiaceae</taxon>
        <taxon>Sorangium</taxon>
    </lineage>
</organism>
<dbReference type="GO" id="GO:0004252">
    <property type="term" value="F:serine-type endopeptidase activity"/>
    <property type="evidence" value="ECO:0007669"/>
    <property type="project" value="InterPro"/>
</dbReference>
<dbReference type="PANTHER" id="PTHR15462">
    <property type="entry name" value="SERINE PROTEASE"/>
    <property type="match status" value="1"/>
</dbReference>
<dbReference type="Pfam" id="PF26607">
    <property type="entry name" value="DUF8189"/>
    <property type="match status" value="2"/>
</dbReference>
<dbReference type="SUPFAM" id="SSF50494">
    <property type="entry name" value="Trypsin-like serine proteases"/>
    <property type="match status" value="1"/>
</dbReference>
<feature type="domain" description="Rhodanese" evidence="2">
    <location>
        <begin position="510"/>
        <end position="528"/>
    </location>
</feature>
<dbReference type="PROSITE" id="PS50927">
    <property type="entry name" value="BULB_LECTIN"/>
    <property type="match status" value="1"/>
</dbReference>
<feature type="domain" description="Rhodanese" evidence="2">
    <location>
        <begin position="378"/>
        <end position="396"/>
    </location>
</feature>
<dbReference type="InterPro" id="IPR050966">
    <property type="entry name" value="Glutamyl_endopeptidase"/>
</dbReference>
<dbReference type="InterPro" id="IPR001480">
    <property type="entry name" value="Bulb-type_lectin_dom"/>
</dbReference>
<evidence type="ECO:0000259" key="3">
    <source>
        <dbReference type="PROSITE" id="PS50927"/>
    </source>
</evidence>
<dbReference type="InterPro" id="IPR058502">
    <property type="entry name" value="PLL-like_beta-prop"/>
</dbReference>
<dbReference type="eggNOG" id="COG3591">
    <property type="taxonomic scope" value="Bacteria"/>
</dbReference>
<dbReference type="Pfam" id="PF03984">
    <property type="entry name" value="DUF346"/>
    <property type="match status" value="1"/>
</dbReference>
<feature type="domain" description="Rhodanese" evidence="2">
    <location>
        <begin position="290"/>
        <end position="308"/>
    </location>
</feature>
<keyword evidence="1" id="KW-0732">Signal</keyword>
<protein>
    <submittedName>
        <fullName evidence="4">Uncharacterized protein</fullName>
    </submittedName>
</protein>
<dbReference type="PROSITE" id="PS50206">
    <property type="entry name" value="RHODANESE_3"/>
    <property type="match status" value="5"/>
</dbReference>
<feature type="domain" description="Bulb-type lectin" evidence="3">
    <location>
        <begin position="299"/>
        <end position="423"/>
    </location>
</feature>
<evidence type="ECO:0000256" key="1">
    <source>
        <dbReference type="ARBA" id="ARBA00022729"/>
    </source>
</evidence>
<dbReference type="HOGENOM" id="CLU_472432_0_0_7"/>
<reference evidence="4 5" key="1">
    <citation type="journal article" date="2013" name="Sci. Rep.">
        <title>Extraordinary expansion of a Sorangium cellulosum genome from an alkaline milieu.</title>
        <authorList>
            <person name="Han K."/>
            <person name="Li Z.F."/>
            <person name="Peng R."/>
            <person name="Zhu L.P."/>
            <person name="Zhou T."/>
            <person name="Wang L.G."/>
            <person name="Li S.G."/>
            <person name="Zhang X.B."/>
            <person name="Hu W."/>
            <person name="Wu Z.H."/>
            <person name="Qin N."/>
            <person name="Li Y.Z."/>
        </authorList>
    </citation>
    <scope>NUCLEOTIDE SEQUENCE [LARGE SCALE GENOMIC DNA]</scope>
    <source>
        <strain evidence="4 5">So0157-2</strain>
    </source>
</reference>
<dbReference type="SUPFAM" id="SSF89372">
    <property type="entry name" value="Fucose-specific lectin"/>
    <property type="match status" value="1"/>
</dbReference>
<dbReference type="InterPro" id="IPR001763">
    <property type="entry name" value="Rhodanese-like_dom"/>
</dbReference>
<dbReference type="Pfam" id="PF13365">
    <property type="entry name" value="Trypsin_2"/>
    <property type="match status" value="1"/>
</dbReference>
<sequence>MMMGCVAAPDLDEQLVGEVAQPSICGTTADFQHVEQYDGTLGVTAGFVGARESPVGQIQWKSDLASRYANPGNVSGTRTCSGTLIAHNLFLTAGHCFDPDGNGWTWPRTASSTPISASQGAVEMRVNFDYQEDPSGNLRTAESFDIVSLREHRLGGLDYAVVQLARSAAASYGFTVVSTTDAAVNDMLAVIGHPSGEPKQVDAGPATSFSGDYIQYGSLDTLGGNSGSGVLHAASGKIVGVHTNGGCTSIGGANSGVRITSILEESPILRDVTQRLVVFAKGSDNAIWHKFYDGGWSSWTSLGGSLTSSPSATLTREGRLTVFAKGSDNAIWHKYYDGGWSGWTSLGGPLASAPAATVTREGRLTVFARGTDNAIWHKYYDGGWSGWTSLGGPLASAPAATVTREGRLTVFARGTDNAIWHKYYDGGWSSWISLGGATTHDPAAVVTAEGRLVVFARSSSGELVHRYYDGGWSSWISLGGAIASGPSAVVTAEGRLTVFARGADNAIWHKYYDGGWSGWISLGGAMVDQPGSAVTPEGRLVVFARGTDNAIWHKYYDGGWSSWISLGGALTSSPAGI</sequence>